<organism evidence="1 2">
    <name type="scientific">Xanthomonas nasturtii</name>
    <dbReference type="NCBI Taxonomy" id="1843581"/>
    <lineage>
        <taxon>Bacteria</taxon>
        <taxon>Pseudomonadati</taxon>
        <taxon>Pseudomonadota</taxon>
        <taxon>Gammaproteobacteria</taxon>
        <taxon>Lysobacterales</taxon>
        <taxon>Lysobacteraceae</taxon>
        <taxon>Xanthomonas</taxon>
    </lineage>
</organism>
<reference evidence="1 2" key="1">
    <citation type="submission" date="2018-08" db="EMBL/GenBank/DDBJ databases">
        <title>Genome sequencing of X. nasturtii WHRI 8984.</title>
        <authorList>
            <person name="Studholme D.J."/>
            <person name="Mchugh J."/>
            <person name="Vicente J."/>
        </authorList>
    </citation>
    <scope>NUCLEOTIDE SEQUENCE [LARGE SCALE GENOMIC DNA]</scope>
    <source>
        <strain evidence="1 2">WHRI 8984</strain>
    </source>
</reference>
<evidence type="ECO:0000313" key="2">
    <source>
        <dbReference type="Proteomes" id="UP000259570"/>
    </source>
</evidence>
<gene>
    <name evidence="1" type="ORF">DZD52_10245</name>
</gene>
<dbReference type="OrthoDB" id="5592990at2"/>
<accession>A0A3E1KK66</accession>
<comment type="caution">
    <text evidence="1">The sequence shown here is derived from an EMBL/GenBank/DDBJ whole genome shotgun (WGS) entry which is preliminary data.</text>
</comment>
<evidence type="ECO:0000313" key="1">
    <source>
        <dbReference type="EMBL" id="RFF39220.1"/>
    </source>
</evidence>
<dbReference type="Proteomes" id="UP000259570">
    <property type="component" value="Unassembled WGS sequence"/>
</dbReference>
<sequence length="131" mass="14271">MWVYAVNNVISSGINVRTGGAAKIASNSFENIRKPLTSRDSSEIGHRDLQASGSTSRQVAERCLLQVRAGHAFVASPLLRHSFAGPASRGAAGAATRYRVAIPFVQTRPCRFRPIPLLRPLRPPRLHCATR</sequence>
<name>A0A3E1KK66_9XANT</name>
<dbReference type="EMBL" id="QUZM01000016">
    <property type="protein sequence ID" value="RFF39220.1"/>
    <property type="molecule type" value="Genomic_DNA"/>
</dbReference>
<proteinExistence type="predicted"/>
<protein>
    <submittedName>
        <fullName evidence="1">Uncharacterized protein</fullName>
    </submittedName>
</protein>
<dbReference type="AlphaFoldDB" id="A0A3E1KK66"/>